<gene>
    <name evidence="1" type="ORF">NC653_000101</name>
</gene>
<evidence type="ECO:0000313" key="2">
    <source>
        <dbReference type="Proteomes" id="UP001164929"/>
    </source>
</evidence>
<protein>
    <submittedName>
        <fullName evidence="1">Uncharacterized protein</fullName>
    </submittedName>
</protein>
<comment type="caution">
    <text evidence="1">The sequence shown here is derived from an EMBL/GenBank/DDBJ whole genome shotgun (WGS) entry which is preliminary data.</text>
</comment>
<proteinExistence type="predicted"/>
<sequence>MAATALSGLQMATARPCISSSRRMVKACAAILGANSKGSS</sequence>
<dbReference type="EMBL" id="JAQIZT010000001">
    <property type="protein sequence ID" value="KAJ7009334.1"/>
    <property type="molecule type" value="Genomic_DNA"/>
</dbReference>
<dbReference type="Proteomes" id="UP001164929">
    <property type="component" value="Chromosome 1"/>
</dbReference>
<accession>A0AAD6RIC0</accession>
<keyword evidence="2" id="KW-1185">Reference proteome</keyword>
<evidence type="ECO:0000313" key="1">
    <source>
        <dbReference type="EMBL" id="KAJ7009334.1"/>
    </source>
</evidence>
<organism evidence="1 2">
    <name type="scientific">Populus alba x Populus x berolinensis</name>
    <dbReference type="NCBI Taxonomy" id="444605"/>
    <lineage>
        <taxon>Eukaryota</taxon>
        <taxon>Viridiplantae</taxon>
        <taxon>Streptophyta</taxon>
        <taxon>Embryophyta</taxon>
        <taxon>Tracheophyta</taxon>
        <taxon>Spermatophyta</taxon>
        <taxon>Magnoliopsida</taxon>
        <taxon>eudicotyledons</taxon>
        <taxon>Gunneridae</taxon>
        <taxon>Pentapetalae</taxon>
        <taxon>rosids</taxon>
        <taxon>fabids</taxon>
        <taxon>Malpighiales</taxon>
        <taxon>Salicaceae</taxon>
        <taxon>Saliceae</taxon>
        <taxon>Populus</taxon>
    </lineage>
</organism>
<dbReference type="AlphaFoldDB" id="A0AAD6RIC0"/>
<reference evidence="1 2" key="1">
    <citation type="journal article" date="2023" name="Mol. Ecol. Resour.">
        <title>Chromosome-level genome assembly of a triploid poplar Populus alba 'Berolinensis'.</title>
        <authorList>
            <person name="Chen S."/>
            <person name="Yu Y."/>
            <person name="Wang X."/>
            <person name="Wang S."/>
            <person name="Zhang T."/>
            <person name="Zhou Y."/>
            <person name="He R."/>
            <person name="Meng N."/>
            <person name="Wang Y."/>
            <person name="Liu W."/>
            <person name="Liu Z."/>
            <person name="Liu J."/>
            <person name="Guo Q."/>
            <person name="Huang H."/>
            <person name="Sederoff R.R."/>
            <person name="Wang G."/>
            <person name="Qu G."/>
            <person name="Chen S."/>
        </authorList>
    </citation>
    <scope>NUCLEOTIDE SEQUENCE [LARGE SCALE GENOMIC DNA]</scope>
    <source>
        <strain evidence="1">SC-2020</strain>
    </source>
</reference>
<name>A0AAD6RIC0_9ROSI</name>